<gene>
    <name evidence="4" type="primary">Aste57867_14403</name>
    <name evidence="3" type="ORF">As57867_014349</name>
    <name evidence="4" type="ORF">ASTE57867_14403</name>
</gene>
<dbReference type="AlphaFoldDB" id="A0A485L0K6"/>
<evidence type="ECO:0000256" key="1">
    <source>
        <dbReference type="SAM" id="MobiDB-lite"/>
    </source>
</evidence>
<feature type="compositionally biased region" description="Basic and acidic residues" evidence="1">
    <location>
        <begin position="235"/>
        <end position="244"/>
    </location>
</feature>
<organism evidence="4 5">
    <name type="scientific">Aphanomyces stellatus</name>
    <dbReference type="NCBI Taxonomy" id="120398"/>
    <lineage>
        <taxon>Eukaryota</taxon>
        <taxon>Sar</taxon>
        <taxon>Stramenopiles</taxon>
        <taxon>Oomycota</taxon>
        <taxon>Saprolegniomycetes</taxon>
        <taxon>Saprolegniales</taxon>
        <taxon>Verrucalvaceae</taxon>
        <taxon>Aphanomyces</taxon>
    </lineage>
</organism>
<protein>
    <submittedName>
        <fullName evidence="4">Aste57867_14403 protein</fullName>
    </submittedName>
</protein>
<dbReference type="Proteomes" id="UP000332933">
    <property type="component" value="Unassembled WGS sequence"/>
</dbReference>
<evidence type="ECO:0000259" key="2">
    <source>
        <dbReference type="PROSITE" id="PS50006"/>
    </source>
</evidence>
<evidence type="ECO:0000313" key="3">
    <source>
        <dbReference type="EMBL" id="KAF0694727.1"/>
    </source>
</evidence>
<evidence type="ECO:0000313" key="4">
    <source>
        <dbReference type="EMBL" id="VFT91225.1"/>
    </source>
</evidence>
<dbReference type="Pfam" id="PF00498">
    <property type="entry name" value="FHA"/>
    <property type="match status" value="1"/>
</dbReference>
<dbReference type="InterPro" id="IPR008984">
    <property type="entry name" value="SMAD_FHA_dom_sf"/>
</dbReference>
<dbReference type="EMBL" id="CAADRA010005561">
    <property type="protein sequence ID" value="VFT91225.1"/>
    <property type="molecule type" value="Genomic_DNA"/>
</dbReference>
<dbReference type="Gene3D" id="2.60.200.20">
    <property type="match status" value="1"/>
</dbReference>
<name>A0A485L0K6_9STRA</name>
<feature type="compositionally biased region" description="Basic and acidic residues" evidence="1">
    <location>
        <begin position="267"/>
        <end position="278"/>
    </location>
</feature>
<feature type="region of interest" description="Disordered" evidence="1">
    <location>
        <begin position="235"/>
        <end position="278"/>
    </location>
</feature>
<dbReference type="PROSITE" id="PS50006">
    <property type="entry name" value="FHA_DOMAIN"/>
    <property type="match status" value="1"/>
</dbReference>
<sequence>MVAVTVSEDEKKLEKEFLSKRPPLAYAKLAGKLGESEKFEALITQLPVDLGRGSLTEPTSGKICLGEQMSVSRVHARINWNAEKTCFELECLGKNGLFAGGAILPHLQALIVEHLAGHQIAKEGIVQLTPRMPLKIGNARVYFLPSTKSPCGVLSGFKLIQKGFEKAMPGSATSGLTVDETIDSIYKCFRDIEDEVGGRDNLAALIKGYFEQSPASFRRVSLTATGEPRYAIIKPEKTDEDKKRPGSAVVDAKKKQKMDVSPTPAPEKIDMPRPQDERHEIIRSLLN</sequence>
<feature type="domain" description="FHA" evidence="2">
    <location>
        <begin position="48"/>
        <end position="104"/>
    </location>
</feature>
<dbReference type="OrthoDB" id="5954824at2759"/>
<keyword evidence="5" id="KW-1185">Reference proteome</keyword>
<accession>A0A485L0K6</accession>
<reference evidence="4 5" key="1">
    <citation type="submission" date="2019-03" db="EMBL/GenBank/DDBJ databases">
        <authorList>
            <person name="Gaulin E."/>
            <person name="Dumas B."/>
        </authorList>
    </citation>
    <scope>NUCLEOTIDE SEQUENCE [LARGE SCALE GENOMIC DNA]</scope>
    <source>
        <strain evidence="4">CBS 568.67</strain>
    </source>
</reference>
<dbReference type="EMBL" id="VJMH01005540">
    <property type="protein sequence ID" value="KAF0694727.1"/>
    <property type="molecule type" value="Genomic_DNA"/>
</dbReference>
<dbReference type="SUPFAM" id="SSF49879">
    <property type="entry name" value="SMAD/FHA domain"/>
    <property type="match status" value="1"/>
</dbReference>
<dbReference type="InterPro" id="IPR000253">
    <property type="entry name" value="FHA_dom"/>
</dbReference>
<evidence type="ECO:0000313" key="5">
    <source>
        <dbReference type="Proteomes" id="UP000332933"/>
    </source>
</evidence>
<proteinExistence type="predicted"/>
<reference evidence="3" key="2">
    <citation type="submission" date="2019-06" db="EMBL/GenBank/DDBJ databases">
        <title>Genomics analysis of Aphanomyces spp. identifies a new class of oomycete effector associated with host adaptation.</title>
        <authorList>
            <person name="Gaulin E."/>
        </authorList>
    </citation>
    <scope>NUCLEOTIDE SEQUENCE</scope>
    <source>
        <strain evidence="3">CBS 578.67</strain>
    </source>
</reference>